<feature type="region of interest" description="Disordered" evidence="1">
    <location>
        <begin position="1"/>
        <end position="69"/>
    </location>
</feature>
<keyword evidence="2" id="KW-1133">Transmembrane helix</keyword>
<feature type="compositionally biased region" description="Pro residues" evidence="1">
    <location>
        <begin position="170"/>
        <end position="182"/>
    </location>
</feature>
<evidence type="ECO:0008006" key="4">
    <source>
        <dbReference type="Google" id="ProtNLM"/>
    </source>
</evidence>
<proteinExistence type="predicted"/>
<feature type="region of interest" description="Disordered" evidence="1">
    <location>
        <begin position="154"/>
        <end position="183"/>
    </location>
</feature>
<feature type="compositionally biased region" description="Basic and acidic residues" evidence="1">
    <location>
        <begin position="512"/>
        <end position="526"/>
    </location>
</feature>
<evidence type="ECO:0000256" key="2">
    <source>
        <dbReference type="SAM" id="Phobius"/>
    </source>
</evidence>
<evidence type="ECO:0000313" key="3">
    <source>
        <dbReference type="EMBL" id="JAC63108.1"/>
    </source>
</evidence>
<feature type="compositionally biased region" description="Basic and acidic residues" evidence="1">
    <location>
        <begin position="154"/>
        <end position="164"/>
    </location>
</feature>
<accession>A0A061QTV8</accession>
<reference evidence="3" key="1">
    <citation type="submission" date="2014-05" db="EMBL/GenBank/DDBJ databases">
        <title>The transcriptome of the halophilic microalga Tetraselmis sp. GSL018 isolated from the Great Salt Lake, Utah.</title>
        <authorList>
            <person name="Jinkerson R.E."/>
            <person name="D'Adamo S."/>
            <person name="Posewitz M.C."/>
        </authorList>
    </citation>
    <scope>NUCLEOTIDE SEQUENCE</scope>
    <source>
        <strain evidence="3">GSL018</strain>
    </source>
</reference>
<feature type="region of interest" description="Disordered" evidence="1">
    <location>
        <begin position="509"/>
        <end position="532"/>
    </location>
</feature>
<dbReference type="AlphaFoldDB" id="A0A061QTV8"/>
<gene>
    <name evidence="3" type="ORF">TSPGSL018_21466</name>
</gene>
<keyword evidence="2" id="KW-0812">Transmembrane</keyword>
<feature type="transmembrane region" description="Helical" evidence="2">
    <location>
        <begin position="77"/>
        <end position="94"/>
    </location>
</feature>
<evidence type="ECO:0000256" key="1">
    <source>
        <dbReference type="SAM" id="MobiDB-lite"/>
    </source>
</evidence>
<name>A0A061QTV8_9CHLO</name>
<sequence length="644" mass="73073">MPNTVLRKTPEKKSAGTEAAQEGDSRHTETDGLVSGEEDERNVFAETSSVTESRKTASPGKYENNQTTPGNSKIRNWAFLFIFLTASAVLFSSLSKHRAMKSPVASTATIMDVNFESQAVETPIATEAQAVLDHGAELVQEALSLQEQELKRYDEQQSRLEDTLKQQLAKPPPPPAAPPPPMLTRKEWEAKVVEEARLKAIAKRNAEKQRQISQYWKQGDWYWGPSRSFRKAQSKPKKGDKPQCFRDAQHRRADFWAPIPTQFHKGKAHLPIFDVAHPGSPKATCFTGHKPSGKKGFVVSTCPAEQWNQLLKERWVGTQCTLRPLHEEMLFYLLRSHRVWFFGDYNMKTVFKTLQCTMAKYGKKHGVLPPGSITGVRPEYQQIGFQGETELFYVYVGPYRQDEHQAEAKVAPRDGLGSEIRSKYGLDATLNLDSHADDHVRLHELADAIQESLGYFQASDIMVVNIGNDHREPRSLQTSLLKFLRVYEDNKENLPVVVWQESTAQHHSGFKGGDRFGQHQAERPEDPTGLFGERITCGSVPQQEMRDGNWRNQMSNRLVEAAGIPILRVWQTSTEFHNQYTSRCPTSFCAVSTPCRYYCYPGPMPVFISEMLVTLLDSDPLQEVLNTRANKTVAWWEWEPDFNS</sequence>
<keyword evidence="2" id="KW-0472">Membrane</keyword>
<protein>
    <recommendedName>
        <fullName evidence="4">Transmembrane protein</fullName>
    </recommendedName>
</protein>
<organism evidence="3">
    <name type="scientific">Tetraselmis sp. GSL018</name>
    <dbReference type="NCBI Taxonomy" id="582737"/>
    <lineage>
        <taxon>Eukaryota</taxon>
        <taxon>Viridiplantae</taxon>
        <taxon>Chlorophyta</taxon>
        <taxon>core chlorophytes</taxon>
        <taxon>Chlorodendrophyceae</taxon>
        <taxon>Chlorodendrales</taxon>
        <taxon>Chlorodendraceae</taxon>
        <taxon>Tetraselmis</taxon>
    </lineage>
</organism>
<dbReference type="EMBL" id="GBEZ01023809">
    <property type="protein sequence ID" value="JAC63108.1"/>
    <property type="molecule type" value="Transcribed_RNA"/>
</dbReference>